<accession>A0ABS5WTH3</accession>
<evidence type="ECO:0000313" key="2">
    <source>
        <dbReference type="Proteomes" id="UP000763802"/>
    </source>
</evidence>
<proteinExistence type="predicted"/>
<name>A0ABS5WTH3_9RHOB</name>
<organism evidence="1 2">
    <name type="scientific">Falsiruegeria litorea</name>
    <dbReference type="NCBI Taxonomy" id="1280831"/>
    <lineage>
        <taxon>Bacteria</taxon>
        <taxon>Pseudomonadati</taxon>
        <taxon>Pseudomonadota</taxon>
        <taxon>Alphaproteobacteria</taxon>
        <taxon>Rhodobacterales</taxon>
        <taxon>Roseobacteraceae</taxon>
        <taxon>Falsiruegeria</taxon>
    </lineage>
</organism>
<reference evidence="1 2" key="1">
    <citation type="submission" date="2021-05" db="EMBL/GenBank/DDBJ databases">
        <title>Draft genomes of marine bacteria isolated from model chitin particles.</title>
        <authorList>
            <person name="Datta M.S."/>
            <person name="Schwartzman J.A."/>
            <person name="Cordero O."/>
        </authorList>
    </citation>
    <scope>NUCLEOTIDE SEQUENCE [LARGE SCALE GENOMIC DNA]</scope>
    <source>
        <strain evidence="1 2">4E07</strain>
    </source>
</reference>
<sequence>MEIQRGIATAPRTTQVGQDIANLSGPCVGCTECKGVCLELIEALTLPDILLRRDRNT</sequence>
<dbReference type="RefSeq" id="WP_162930637.1">
    <property type="nucleotide sequence ID" value="NZ_JAHHDY010000015.1"/>
</dbReference>
<evidence type="ECO:0008006" key="3">
    <source>
        <dbReference type="Google" id="ProtNLM"/>
    </source>
</evidence>
<dbReference type="Proteomes" id="UP000763802">
    <property type="component" value="Unassembled WGS sequence"/>
</dbReference>
<gene>
    <name evidence="1" type="ORF">KL867_13220</name>
</gene>
<comment type="caution">
    <text evidence="1">The sequence shown here is derived from an EMBL/GenBank/DDBJ whole genome shotgun (WGS) entry which is preliminary data.</text>
</comment>
<protein>
    <recommendedName>
        <fullName evidence="3">4Fe-4S ferredoxin-type domain-containing protein</fullName>
    </recommendedName>
</protein>
<keyword evidence="2" id="KW-1185">Reference proteome</keyword>
<dbReference type="EMBL" id="JAHHDY010000015">
    <property type="protein sequence ID" value="MBT3142021.1"/>
    <property type="molecule type" value="Genomic_DNA"/>
</dbReference>
<evidence type="ECO:0000313" key="1">
    <source>
        <dbReference type="EMBL" id="MBT3142021.1"/>
    </source>
</evidence>